<keyword evidence="3" id="KW-0997">Cell inner membrane</keyword>
<evidence type="ECO:0000313" key="9">
    <source>
        <dbReference type="Proteomes" id="UP000287176"/>
    </source>
</evidence>
<keyword evidence="4 7" id="KW-0812">Transmembrane</keyword>
<dbReference type="PANTHER" id="PTHR30213">
    <property type="entry name" value="INNER MEMBRANE PROTEIN YHJD"/>
    <property type="match status" value="1"/>
</dbReference>
<feature type="transmembrane region" description="Helical" evidence="7">
    <location>
        <begin position="137"/>
        <end position="157"/>
    </location>
</feature>
<dbReference type="NCBIfam" id="TIGR00765">
    <property type="entry name" value="yihY_not_rbn"/>
    <property type="match status" value="1"/>
</dbReference>
<gene>
    <name evidence="8" type="ORF">DSY94_01035</name>
</gene>
<evidence type="ECO:0000256" key="5">
    <source>
        <dbReference type="ARBA" id="ARBA00022989"/>
    </source>
</evidence>
<name>A0A432GTC0_9DELT</name>
<accession>A0A432GTC0</accession>
<protein>
    <recommendedName>
        <fullName evidence="7">UPF0761 membrane protein DSY94_01035</fullName>
    </recommendedName>
</protein>
<dbReference type="Pfam" id="PF03631">
    <property type="entry name" value="Virul_fac_BrkB"/>
    <property type="match status" value="1"/>
</dbReference>
<sequence>MIKDWSSTFEITKKYLRYLFKRFKEDRIIVYSGYLSFVTLLSIVPLLAVIFSVFSLFPVFQDWRGEVESFVFKNFVPTLGESIQGYLIRFVENATNMTSLGLVALFLVALLLISSIDHTLNHIWRVRKNRRQLVSFSIYWVVLTIGPVLIGISLLTTSYLFSLTGFEDNTLLAVRKLFIAFLPYLGSFSSFLLIYLLVPHTRVHFWSALSGAMIASVLFELSKSAFALYFTHFPVYKEIYGALAIIPLLFVWVFISWVVILVGAQVAASLDGFLDEQRTTENQETESTLQ</sequence>
<feature type="transmembrane region" description="Helical" evidence="7">
    <location>
        <begin position="177"/>
        <end position="198"/>
    </location>
</feature>
<feature type="transmembrane region" description="Helical" evidence="7">
    <location>
        <begin position="97"/>
        <end position="116"/>
    </location>
</feature>
<dbReference type="GO" id="GO:0005886">
    <property type="term" value="C:plasma membrane"/>
    <property type="evidence" value="ECO:0007669"/>
    <property type="project" value="UniProtKB-SubCell"/>
</dbReference>
<dbReference type="EMBL" id="QNZI01000027">
    <property type="protein sequence ID" value="RTZ86749.1"/>
    <property type="molecule type" value="Genomic_DNA"/>
</dbReference>
<evidence type="ECO:0000256" key="4">
    <source>
        <dbReference type="ARBA" id="ARBA00022692"/>
    </source>
</evidence>
<dbReference type="NCBIfam" id="NF002457">
    <property type="entry name" value="PRK01637.1"/>
    <property type="match status" value="1"/>
</dbReference>
<dbReference type="HAMAP" id="MF_00672">
    <property type="entry name" value="UPF0761"/>
    <property type="match status" value="1"/>
</dbReference>
<proteinExistence type="inferred from homology"/>
<evidence type="ECO:0000313" key="8">
    <source>
        <dbReference type="EMBL" id="RTZ86749.1"/>
    </source>
</evidence>
<feature type="transmembrane region" description="Helical" evidence="7">
    <location>
        <begin position="242"/>
        <end position="268"/>
    </location>
</feature>
<evidence type="ECO:0000256" key="1">
    <source>
        <dbReference type="ARBA" id="ARBA00004651"/>
    </source>
</evidence>
<dbReference type="PIRSF" id="PIRSF035875">
    <property type="entry name" value="RNase_BN"/>
    <property type="match status" value="1"/>
</dbReference>
<feature type="transmembrane region" description="Helical" evidence="7">
    <location>
        <begin position="28"/>
        <end position="57"/>
    </location>
</feature>
<evidence type="ECO:0000256" key="2">
    <source>
        <dbReference type="ARBA" id="ARBA00022475"/>
    </source>
</evidence>
<keyword evidence="5 7" id="KW-1133">Transmembrane helix</keyword>
<feature type="transmembrane region" description="Helical" evidence="7">
    <location>
        <begin position="205"/>
        <end position="230"/>
    </location>
</feature>
<evidence type="ECO:0000256" key="7">
    <source>
        <dbReference type="HAMAP-Rule" id="MF_00672"/>
    </source>
</evidence>
<dbReference type="InterPro" id="IPR017039">
    <property type="entry name" value="Virul_fac_BrkB"/>
</dbReference>
<dbReference type="PANTHER" id="PTHR30213:SF0">
    <property type="entry name" value="UPF0761 MEMBRANE PROTEIN YIHY"/>
    <property type="match status" value="1"/>
</dbReference>
<keyword evidence="6 7" id="KW-0472">Membrane</keyword>
<reference evidence="8 9" key="1">
    <citation type="submission" date="2018-06" db="EMBL/GenBank/DDBJ databases">
        <title>Combined omics and stable isotope probing to characterize newly discovered Mariana Back-Arc vent microbial communities.</title>
        <authorList>
            <person name="Trembath-Reichert E."/>
            <person name="Huber J.A."/>
        </authorList>
    </citation>
    <scope>NUCLEOTIDE SEQUENCE [LARGE SCALE GENOMIC DNA]</scope>
    <source>
        <strain evidence="8">MAG 24</strain>
    </source>
</reference>
<keyword evidence="2 7" id="KW-1003">Cell membrane</keyword>
<evidence type="ECO:0000256" key="6">
    <source>
        <dbReference type="ARBA" id="ARBA00023136"/>
    </source>
</evidence>
<dbReference type="Proteomes" id="UP000287176">
    <property type="component" value="Unassembled WGS sequence"/>
</dbReference>
<comment type="caution">
    <text evidence="8">The sequence shown here is derived from an EMBL/GenBank/DDBJ whole genome shotgun (WGS) entry which is preliminary data.</text>
</comment>
<comment type="similarity">
    <text evidence="7">Belongs to the UPF0761 family.</text>
</comment>
<evidence type="ECO:0000256" key="3">
    <source>
        <dbReference type="ARBA" id="ARBA00022519"/>
    </source>
</evidence>
<comment type="subcellular location">
    <subcellularLocation>
        <location evidence="1 7">Cell membrane</location>
        <topology evidence="1 7">Multi-pass membrane protein</topology>
    </subcellularLocation>
</comment>
<organism evidence="8 9">
    <name type="scientific">SAR324 cluster bacterium</name>
    <dbReference type="NCBI Taxonomy" id="2024889"/>
    <lineage>
        <taxon>Bacteria</taxon>
        <taxon>Deltaproteobacteria</taxon>
        <taxon>SAR324 cluster</taxon>
    </lineage>
</organism>
<dbReference type="InterPro" id="IPR023679">
    <property type="entry name" value="UPF0761_bac"/>
</dbReference>
<dbReference type="AlphaFoldDB" id="A0A432GTC0"/>